<feature type="domain" description="C2H2-type" evidence="11">
    <location>
        <begin position="676"/>
        <end position="703"/>
    </location>
</feature>
<feature type="domain" description="C2H2-type" evidence="11">
    <location>
        <begin position="704"/>
        <end position="731"/>
    </location>
</feature>
<keyword evidence="5" id="KW-0862">Zinc</keyword>
<dbReference type="Pfam" id="PF05485">
    <property type="entry name" value="THAP"/>
    <property type="match status" value="1"/>
</dbReference>
<keyword evidence="13" id="KW-1185">Reference proteome</keyword>
<dbReference type="PROSITE" id="PS50157">
    <property type="entry name" value="ZINC_FINGER_C2H2_2"/>
    <property type="match status" value="10"/>
</dbReference>
<feature type="domain" description="C2H2-type" evidence="11">
    <location>
        <begin position="732"/>
        <end position="759"/>
    </location>
</feature>
<dbReference type="Gene3D" id="3.30.160.60">
    <property type="entry name" value="Classic Zinc Finger"/>
    <property type="match status" value="10"/>
</dbReference>
<evidence type="ECO:0000256" key="4">
    <source>
        <dbReference type="ARBA" id="ARBA00022771"/>
    </source>
</evidence>
<dbReference type="RefSeq" id="XP_022253224.1">
    <property type="nucleotide sequence ID" value="XM_022397516.1"/>
</dbReference>
<dbReference type="PROSITE" id="PS50950">
    <property type="entry name" value="ZF_THAP"/>
    <property type="match status" value="1"/>
</dbReference>
<feature type="domain" description="C2H2-type" evidence="11">
    <location>
        <begin position="564"/>
        <end position="591"/>
    </location>
</feature>
<accession>A0ABM1TBG8</accession>
<sequence length="843" mass="96646">MKTIRFCFFHKFNLTDILNTVIREHTTMVFRCVVYGCGNIPKEKEISLHEFPPKSDRKRHIAWTKFVSRTRDKWSSTESCHVCSGHFLESDFENKLQFDMGFAKKLVLKKDAVPCVYPKFEDDPSSTVISSQAQDSGILRTCSQTDSRDDNRVQSAVRKREVKRKPHVRINMEQSGDSRQDSIMSRFSDSDDEVQDCSKHDVVNLKNEKEPKEEFQQINSGLEALSGTEESAFLKEESLHSSFEFEVTKEEQEERNYEVPVKIKNPDVRIKMEQPDLSAQDGIISKFSKSDDEIPDCTKHDVIGLKKEPKEEFQQINSELEVLSNHSNNDEEKKLSGYYISSQKSTFTKTQNCKFLESSSGDGFDRISSRNSFVRIKMEQCGESPQDGIIPKFSESDDEVQDCSTHDIFSLKKGPKEEFQNISSGLEILSGTGESTFLEEGLLRYSFDFMTAKEERSNEVPMKIQKTLIRKKTEQSGNSPQDDIISKFSESDDEVFDCTKHDVVSLKNEPEEEFQQINSELEGLSKTQNCKSLKSSSGDGFHEISSRGNNQKRQKSSHSGNKPYSCIMCSKEFGRNYHLKEHMRTHTGEKPYSCVVCGKQFLSNGNLKTHQRIHTGEKPYNCVNCGKQFASNSYLKAHQRIHTGEKPYSCVVCGRQFRSNSHLKTHQRIHTGEKPYSCVVCGKHFVRNGNVKVHQRIHTGEQSYRCVMCGKDFGSNSHLKEHVRTHTGEKPYSCVVCGKKFGRNVYLDLHLRTHTGEKPYSCLVCFKEFRSNSNLAEHKKVHTGEKPYSCVVCTKEFRSNRQLNEHMRTHTGEKPYSCVVCGGEFRSNSHLKRHQRLHTVEHS</sequence>
<evidence type="ECO:0000256" key="3">
    <source>
        <dbReference type="ARBA" id="ARBA00022737"/>
    </source>
</evidence>
<dbReference type="InterPro" id="IPR013087">
    <property type="entry name" value="Znf_C2H2_type"/>
</dbReference>
<dbReference type="PANTHER" id="PTHR24394">
    <property type="entry name" value="ZINC FINGER PROTEIN"/>
    <property type="match status" value="1"/>
</dbReference>
<name>A0ABM1TBG8_LIMPO</name>
<dbReference type="SUPFAM" id="SSF57716">
    <property type="entry name" value="Glucocorticoid receptor-like (DNA-binding domain)"/>
    <property type="match status" value="1"/>
</dbReference>
<dbReference type="InterPro" id="IPR006612">
    <property type="entry name" value="THAP_Znf"/>
</dbReference>
<evidence type="ECO:0000256" key="2">
    <source>
        <dbReference type="ARBA" id="ARBA00022723"/>
    </source>
</evidence>
<dbReference type="Pfam" id="PF00096">
    <property type="entry name" value="zf-C2H2"/>
    <property type="match status" value="10"/>
</dbReference>
<dbReference type="Gene3D" id="6.20.210.20">
    <property type="entry name" value="THAP domain"/>
    <property type="match status" value="1"/>
</dbReference>
<reference evidence="14" key="1">
    <citation type="submission" date="2025-08" db="UniProtKB">
        <authorList>
            <consortium name="RefSeq"/>
        </authorList>
    </citation>
    <scope>IDENTIFICATION</scope>
    <source>
        <tissue evidence="14">Muscle</tissue>
    </source>
</reference>
<evidence type="ECO:0000256" key="8">
    <source>
        <dbReference type="PROSITE-ProRule" id="PRU00042"/>
    </source>
</evidence>
<evidence type="ECO:0000313" key="13">
    <source>
        <dbReference type="Proteomes" id="UP000694941"/>
    </source>
</evidence>
<dbReference type="InterPro" id="IPR038441">
    <property type="entry name" value="THAP_Znf_sf"/>
</dbReference>
<dbReference type="PROSITE" id="PS00028">
    <property type="entry name" value="ZINC_FINGER_C2H2_1"/>
    <property type="match status" value="10"/>
</dbReference>
<keyword evidence="3" id="KW-0677">Repeat</keyword>
<feature type="domain" description="C2H2-type" evidence="11">
    <location>
        <begin position="648"/>
        <end position="675"/>
    </location>
</feature>
<evidence type="ECO:0000259" key="11">
    <source>
        <dbReference type="PROSITE" id="PS50157"/>
    </source>
</evidence>
<evidence type="ECO:0000256" key="5">
    <source>
        <dbReference type="ARBA" id="ARBA00022833"/>
    </source>
</evidence>
<keyword evidence="7" id="KW-0539">Nucleus</keyword>
<dbReference type="SUPFAM" id="SSF57667">
    <property type="entry name" value="beta-beta-alpha zinc fingers"/>
    <property type="match status" value="6"/>
</dbReference>
<dbReference type="SMART" id="SM00692">
    <property type="entry name" value="DM3"/>
    <property type="match status" value="1"/>
</dbReference>
<dbReference type="Proteomes" id="UP000694941">
    <property type="component" value="Unplaced"/>
</dbReference>
<keyword evidence="2" id="KW-0479">Metal-binding</keyword>
<keyword evidence="6 9" id="KW-0238">DNA-binding</keyword>
<proteinExistence type="predicted"/>
<feature type="domain" description="C2H2-type" evidence="11">
    <location>
        <begin position="592"/>
        <end position="619"/>
    </location>
</feature>
<feature type="compositionally biased region" description="Polar residues" evidence="10">
    <location>
        <begin position="172"/>
        <end position="187"/>
    </location>
</feature>
<feature type="domain" description="C2H2-type" evidence="11">
    <location>
        <begin position="760"/>
        <end position="787"/>
    </location>
</feature>
<dbReference type="PANTHER" id="PTHR24394:SF44">
    <property type="entry name" value="ZINC FINGER PROTEIN 271-LIKE"/>
    <property type="match status" value="1"/>
</dbReference>
<keyword evidence="4 8" id="KW-0863">Zinc-finger</keyword>
<evidence type="ECO:0000313" key="14">
    <source>
        <dbReference type="RefSeq" id="XP_022253224.1"/>
    </source>
</evidence>
<evidence type="ECO:0000256" key="9">
    <source>
        <dbReference type="PROSITE-ProRule" id="PRU00309"/>
    </source>
</evidence>
<dbReference type="SMART" id="SM00980">
    <property type="entry name" value="THAP"/>
    <property type="match status" value="1"/>
</dbReference>
<gene>
    <name evidence="14" type="primary">LOC106469102</name>
</gene>
<feature type="domain" description="C2H2-type" evidence="11">
    <location>
        <begin position="816"/>
        <end position="843"/>
    </location>
</feature>
<evidence type="ECO:0000259" key="12">
    <source>
        <dbReference type="PROSITE" id="PS50950"/>
    </source>
</evidence>
<evidence type="ECO:0000256" key="10">
    <source>
        <dbReference type="SAM" id="MobiDB-lite"/>
    </source>
</evidence>
<evidence type="ECO:0000256" key="1">
    <source>
        <dbReference type="ARBA" id="ARBA00004123"/>
    </source>
</evidence>
<comment type="subcellular location">
    <subcellularLocation>
        <location evidence="1">Nucleus</location>
    </subcellularLocation>
</comment>
<protein>
    <submittedName>
        <fullName evidence="14">Zinc finger and SCAN domain-containing protein 2-like isoform X1</fullName>
    </submittedName>
</protein>
<evidence type="ECO:0000256" key="7">
    <source>
        <dbReference type="ARBA" id="ARBA00023242"/>
    </source>
</evidence>
<dbReference type="SMART" id="SM00355">
    <property type="entry name" value="ZnF_C2H2"/>
    <property type="match status" value="10"/>
</dbReference>
<feature type="domain" description="THAP-type" evidence="12">
    <location>
        <begin position="28"/>
        <end position="117"/>
    </location>
</feature>
<feature type="domain" description="C2H2-type" evidence="11">
    <location>
        <begin position="620"/>
        <end position="647"/>
    </location>
</feature>
<feature type="region of interest" description="Disordered" evidence="10">
    <location>
        <begin position="142"/>
        <end position="195"/>
    </location>
</feature>
<organism evidence="13 14">
    <name type="scientific">Limulus polyphemus</name>
    <name type="common">Atlantic horseshoe crab</name>
    <dbReference type="NCBI Taxonomy" id="6850"/>
    <lineage>
        <taxon>Eukaryota</taxon>
        <taxon>Metazoa</taxon>
        <taxon>Ecdysozoa</taxon>
        <taxon>Arthropoda</taxon>
        <taxon>Chelicerata</taxon>
        <taxon>Merostomata</taxon>
        <taxon>Xiphosura</taxon>
        <taxon>Limulidae</taxon>
        <taxon>Limulus</taxon>
    </lineage>
</organism>
<feature type="domain" description="C2H2-type" evidence="11">
    <location>
        <begin position="788"/>
        <end position="815"/>
    </location>
</feature>
<feature type="region of interest" description="Disordered" evidence="10">
    <location>
        <begin position="528"/>
        <end position="561"/>
    </location>
</feature>
<feature type="compositionally biased region" description="Polar residues" evidence="10">
    <location>
        <begin position="528"/>
        <end position="538"/>
    </location>
</feature>
<dbReference type="InterPro" id="IPR036236">
    <property type="entry name" value="Znf_C2H2_sf"/>
</dbReference>
<dbReference type="GeneID" id="106469102"/>
<evidence type="ECO:0000256" key="6">
    <source>
        <dbReference type="ARBA" id="ARBA00023125"/>
    </source>
</evidence>